<feature type="domain" description="HTH arsR-type" evidence="5">
    <location>
        <begin position="1"/>
        <end position="90"/>
    </location>
</feature>
<name>A0A557NXA8_9VIBR</name>
<evidence type="ECO:0000259" key="5">
    <source>
        <dbReference type="PROSITE" id="PS50987"/>
    </source>
</evidence>
<evidence type="ECO:0000313" key="7">
    <source>
        <dbReference type="Proteomes" id="UP000319828"/>
    </source>
</evidence>
<dbReference type="CDD" id="cd00090">
    <property type="entry name" value="HTH_ARSR"/>
    <property type="match status" value="1"/>
</dbReference>
<keyword evidence="3" id="KW-0238">DNA-binding</keyword>
<dbReference type="PRINTS" id="PR00778">
    <property type="entry name" value="HTHARSR"/>
</dbReference>
<dbReference type="SUPFAM" id="SSF46785">
    <property type="entry name" value="Winged helix' DNA-binding domain"/>
    <property type="match status" value="1"/>
</dbReference>
<evidence type="ECO:0000256" key="4">
    <source>
        <dbReference type="ARBA" id="ARBA00023163"/>
    </source>
</evidence>
<dbReference type="PROSITE" id="PS50987">
    <property type="entry name" value="HTH_ARSR_2"/>
    <property type="match status" value="1"/>
</dbReference>
<proteinExistence type="predicted"/>
<dbReference type="GO" id="GO:0003700">
    <property type="term" value="F:DNA-binding transcription factor activity"/>
    <property type="evidence" value="ECO:0007669"/>
    <property type="project" value="InterPro"/>
</dbReference>
<dbReference type="InterPro" id="IPR036388">
    <property type="entry name" value="WH-like_DNA-bd_sf"/>
</dbReference>
<dbReference type="AlphaFoldDB" id="A0A557NXA8"/>
<dbReference type="Pfam" id="PF01022">
    <property type="entry name" value="HTH_5"/>
    <property type="match status" value="1"/>
</dbReference>
<evidence type="ECO:0000256" key="1">
    <source>
        <dbReference type="ARBA" id="ARBA00022849"/>
    </source>
</evidence>
<reference evidence="6 7" key="1">
    <citation type="submission" date="2019-07" db="EMBL/GenBank/DDBJ databases">
        <title>The draft genome sequence of Vibrio algivorus M1486.</title>
        <authorList>
            <person name="Meng X."/>
        </authorList>
    </citation>
    <scope>NUCLEOTIDE SEQUENCE [LARGE SCALE GENOMIC DNA]</scope>
    <source>
        <strain evidence="6 7">M1486</strain>
    </source>
</reference>
<dbReference type="PANTHER" id="PTHR33154">
    <property type="entry name" value="TRANSCRIPTIONAL REGULATOR, ARSR FAMILY"/>
    <property type="match status" value="1"/>
</dbReference>
<dbReference type="Proteomes" id="UP000319828">
    <property type="component" value="Unassembled WGS sequence"/>
</dbReference>
<dbReference type="InterPro" id="IPR001845">
    <property type="entry name" value="HTH_ArsR_DNA-bd_dom"/>
</dbReference>
<dbReference type="GO" id="GO:0003677">
    <property type="term" value="F:DNA binding"/>
    <property type="evidence" value="ECO:0007669"/>
    <property type="project" value="UniProtKB-KW"/>
</dbReference>
<evidence type="ECO:0000256" key="2">
    <source>
        <dbReference type="ARBA" id="ARBA00023015"/>
    </source>
</evidence>
<keyword evidence="4" id="KW-0804">Transcription</keyword>
<dbReference type="Gene3D" id="1.10.10.10">
    <property type="entry name" value="Winged helix-like DNA-binding domain superfamily/Winged helix DNA-binding domain"/>
    <property type="match status" value="1"/>
</dbReference>
<dbReference type="SMART" id="SM00418">
    <property type="entry name" value="HTH_ARSR"/>
    <property type="match status" value="1"/>
</dbReference>
<protein>
    <submittedName>
        <fullName evidence="6">Metalloregulator ArsR/SmtB family transcription factor</fullName>
    </submittedName>
</protein>
<dbReference type="InterPro" id="IPR018334">
    <property type="entry name" value="ArsR_HTH"/>
</dbReference>
<dbReference type="RefSeq" id="WP_144389034.1">
    <property type="nucleotide sequence ID" value="NZ_CANNCB010000056.1"/>
</dbReference>
<dbReference type="NCBIfam" id="NF033788">
    <property type="entry name" value="HTH_metalloreg"/>
    <property type="match status" value="1"/>
</dbReference>
<dbReference type="PANTHER" id="PTHR33154:SF18">
    <property type="entry name" value="ARSENICAL RESISTANCE OPERON REPRESSOR"/>
    <property type="match status" value="1"/>
</dbReference>
<sequence length="107" mass="12513">MFEPLYFYKALSEETRLKSLLLMQSKGELCVCDLMSALNLSQPKVSRHLAELRKHNLVIDDRRGKWVHYRVNPELPAWALQVLDLTLNNNQPMIEHELRVIEADKAQ</sequence>
<dbReference type="OrthoDB" id="9793058at2"/>
<dbReference type="EMBL" id="VMKJ01000049">
    <property type="protein sequence ID" value="TVO33007.1"/>
    <property type="molecule type" value="Genomic_DNA"/>
</dbReference>
<accession>A0A557NXA8</accession>
<keyword evidence="2" id="KW-0805">Transcription regulation</keyword>
<evidence type="ECO:0000313" key="6">
    <source>
        <dbReference type="EMBL" id="TVO33007.1"/>
    </source>
</evidence>
<comment type="caution">
    <text evidence="6">The sequence shown here is derived from an EMBL/GenBank/DDBJ whole genome shotgun (WGS) entry which is preliminary data.</text>
</comment>
<dbReference type="InterPro" id="IPR036390">
    <property type="entry name" value="WH_DNA-bd_sf"/>
</dbReference>
<dbReference type="PROSITE" id="PS00846">
    <property type="entry name" value="HTH_ARSR_1"/>
    <property type="match status" value="1"/>
</dbReference>
<gene>
    <name evidence="6" type="ORF">FOF44_16195</name>
</gene>
<dbReference type="GO" id="GO:0046685">
    <property type="term" value="P:response to arsenic-containing substance"/>
    <property type="evidence" value="ECO:0007669"/>
    <property type="project" value="UniProtKB-KW"/>
</dbReference>
<keyword evidence="1" id="KW-0059">Arsenical resistance</keyword>
<dbReference type="NCBIfam" id="NF007528">
    <property type="entry name" value="PRK10141.1"/>
    <property type="match status" value="1"/>
</dbReference>
<evidence type="ECO:0000256" key="3">
    <source>
        <dbReference type="ARBA" id="ARBA00023125"/>
    </source>
</evidence>
<dbReference type="InterPro" id="IPR051081">
    <property type="entry name" value="HTH_MetalResp_TranReg"/>
</dbReference>
<dbReference type="InterPro" id="IPR011991">
    <property type="entry name" value="ArsR-like_HTH"/>
</dbReference>
<dbReference type="FunFam" id="1.10.10.10:FF:000279">
    <property type="entry name" value="Transcriptional regulator, ArsR family"/>
    <property type="match status" value="1"/>
</dbReference>
<organism evidence="6 7">
    <name type="scientific">Vibrio algivorus</name>
    <dbReference type="NCBI Taxonomy" id="1667024"/>
    <lineage>
        <taxon>Bacteria</taxon>
        <taxon>Pseudomonadati</taxon>
        <taxon>Pseudomonadota</taxon>
        <taxon>Gammaproteobacteria</taxon>
        <taxon>Vibrionales</taxon>
        <taxon>Vibrionaceae</taxon>
        <taxon>Vibrio</taxon>
    </lineage>
</organism>